<evidence type="ECO:0000313" key="2">
    <source>
        <dbReference type="Proteomes" id="UP000477722"/>
    </source>
</evidence>
<evidence type="ECO:0000313" key="1">
    <source>
        <dbReference type="EMBL" id="NGO68519.1"/>
    </source>
</evidence>
<dbReference type="EMBL" id="JAAKZZ010000063">
    <property type="protein sequence ID" value="NGO68519.1"/>
    <property type="molecule type" value="Genomic_DNA"/>
</dbReference>
<comment type="caution">
    <text evidence="1">The sequence shown here is derived from an EMBL/GenBank/DDBJ whole genome shotgun (WGS) entry which is preliminary data.</text>
</comment>
<dbReference type="RefSeq" id="WP_165298222.1">
    <property type="nucleotide sequence ID" value="NZ_JAAKZZ010000063.1"/>
</dbReference>
<gene>
    <name evidence="1" type="ORF">G5C65_09155</name>
</gene>
<dbReference type="Proteomes" id="UP000477722">
    <property type="component" value="Unassembled WGS sequence"/>
</dbReference>
<name>A0A6G4WTA9_9ACTN</name>
<keyword evidence="2" id="KW-1185">Reference proteome</keyword>
<protein>
    <recommendedName>
        <fullName evidence="3">HK97 gp10 family phage protein</fullName>
    </recommendedName>
</protein>
<evidence type="ECO:0008006" key="3">
    <source>
        <dbReference type="Google" id="ProtNLM"/>
    </source>
</evidence>
<sequence length="134" mass="15373">MATGYQGRGIQVRVRGPLFDGRAARAAADYSDEVEKQVAEEGARMVHQRLRQVLKHPTGYYQSQVRVRAAGGRHVVSDGGVIYGPWLEGTGSRNFPETRFRGYATFRRTQALLDRKARNIAEQLFSRRYRRRFE</sequence>
<reference evidence="1 2" key="1">
    <citation type="submission" date="2020-02" db="EMBL/GenBank/DDBJ databases">
        <title>Whole-genome analyses of novel actinobacteria.</title>
        <authorList>
            <person name="Sahin N."/>
            <person name="Tatar D."/>
        </authorList>
    </citation>
    <scope>NUCLEOTIDE SEQUENCE [LARGE SCALE GENOMIC DNA]</scope>
    <source>
        <strain evidence="1 2">SB3404</strain>
    </source>
</reference>
<proteinExistence type="predicted"/>
<organism evidence="1 2">
    <name type="scientific">Streptomyces boncukensis</name>
    <dbReference type="NCBI Taxonomy" id="2711219"/>
    <lineage>
        <taxon>Bacteria</taxon>
        <taxon>Bacillati</taxon>
        <taxon>Actinomycetota</taxon>
        <taxon>Actinomycetes</taxon>
        <taxon>Kitasatosporales</taxon>
        <taxon>Streptomycetaceae</taxon>
        <taxon>Streptomyces</taxon>
    </lineage>
</organism>
<dbReference type="AlphaFoldDB" id="A0A6G4WTA9"/>
<accession>A0A6G4WTA9</accession>